<dbReference type="InterPro" id="IPR050356">
    <property type="entry name" value="SulA_CellDiv_inhibitor"/>
</dbReference>
<dbReference type="InterPro" id="IPR043502">
    <property type="entry name" value="DNA/RNA_pol_sf"/>
</dbReference>
<comment type="caution">
    <text evidence="3">The sequence shown here is derived from an EMBL/GenBank/DDBJ whole genome shotgun (WGS) entry which is preliminary data.</text>
</comment>
<name>A0A4R7P4N3_9GAMM</name>
<dbReference type="Pfam" id="PF11799">
    <property type="entry name" value="IMS_C"/>
    <property type="match status" value="1"/>
</dbReference>
<dbReference type="PANTHER" id="PTHR35369:SF2">
    <property type="entry name" value="BLR3025 PROTEIN"/>
    <property type="match status" value="1"/>
</dbReference>
<dbReference type="PANTHER" id="PTHR35369">
    <property type="entry name" value="BLR3025 PROTEIN-RELATED"/>
    <property type="match status" value="1"/>
</dbReference>
<feature type="domain" description="DNA polymerase Y-family little finger" evidence="2">
    <location>
        <begin position="246"/>
        <end position="343"/>
    </location>
</feature>
<dbReference type="CDD" id="cd03468">
    <property type="entry name" value="PolY_like"/>
    <property type="match status" value="1"/>
</dbReference>
<dbReference type="RefSeq" id="WP_133882271.1">
    <property type="nucleotide sequence ID" value="NZ_SOBT01000009.1"/>
</dbReference>
<dbReference type="InterPro" id="IPR017961">
    <property type="entry name" value="DNA_pol_Y-fam_little_finger"/>
</dbReference>
<dbReference type="AlphaFoldDB" id="A0A4R7P4N3"/>
<evidence type="ECO:0000313" key="4">
    <source>
        <dbReference type="Proteomes" id="UP000295341"/>
    </source>
</evidence>
<proteinExistence type="predicted"/>
<keyword evidence="4" id="KW-1185">Reference proteome</keyword>
<sequence>MLWLCLHLPQLPLSALGSPHAGSAVVDQRGSQRWLITDTPDCAAGTPLSRAQSLYPDLKVQVRRPGAEQETLRSLAYWIYRFGQPVTAEIQDLAEPGRRPRALLWVEIGNSLALFGGLDVLRDRLCNELKELGHAAQIGIAPTRAGAALLACMGHTDPITDTEALSACLANLPLSSLHWPGDVLHSLSGVGFRRLGDLFAVPRDAFSKRFGTQYRLELDRLIGHAPEPCDTLAPPESFRRRFELSAEIEDVERLQFPLKRLCTELQAYLRTRDRGLRGVTLAVMHAGARETRIHAQFVDPHREAKRIFDALHERLERDGLPLPARDLVLMAEDFAEASVPQNDFFDARAGQAQAWSAAIERIRGRLGEDKVWMPQAVEDHRPERAMRRAAALPAKQIPAFSGPLRPSLLCAEPWTMPPPALPAGTAFERIESGWWDGDDQRRDYTILDINGGRAWVYREVGSDKWYLHGWFS</sequence>
<dbReference type="Proteomes" id="UP000295341">
    <property type="component" value="Unassembled WGS sequence"/>
</dbReference>
<evidence type="ECO:0000256" key="1">
    <source>
        <dbReference type="ARBA" id="ARBA00022763"/>
    </source>
</evidence>
<gene>
    <name evidence="3" type="ORF">DFR24_3119</name>
</gene>
<evidence type="ECO:0000313" key="3">
    <source>
        <dbReference type="EMBL" id="TDU28744.1"/>
    </source>
</evidence>
<dbReference type="SUPFAM" id="SSF56672">
    <property type="entry name" value="DNA/RNA polymerases"/>
    <property type="match status" value="1"/>
</dbReference>
<keyword evidence="1" id="KW-0227">DNA damage</keyword>
<organism evidence="3 4">
    <name type="scientific">Panacagrimonas perspica</name>
    <dbReference type="NCBI Taxonomy" id="381431"/>
    <lineage>
        <taxon>Bacteria</taxon>
        <taxon>Pseudomonadati</taxon>
        <taxon>Pseudomonadota</taxon>
        <taxon>Gammaproteobacteria</taxon>
        <taxon>Nevskiales</taxon>
        <taxon>Nevskiaceae</taxon>
        <taxon>Panacagrimonas</taxon>
    </lineage>
</organism>
<protein>
    <submittedName>
        <fullName evidence="3">Protein ImuB</fullName>
    </submittedName>
</protein>
<evidence type="ECO:0000259" key="2">
    <source>
        <dbReference type="Pfam" id="PF11799"/>
    </source>
</evidence>
<accession>A0A4R7P4N3</accession>
<dbReference type="EMBL" id="SOBT01000009">
    <property type="protein sequence ID" value="TDU28744.1"/>
    <property type="molecule type" value="Genomic_DNA"/>
</dbReference>
<dbReference type="GO" id="GO:0006281">
    <property type="term" value="P:DNA repair"/>
    <property type="evidence" value="ECO:0007669"/>
    <property type="project" value="TreeGrafter"/>
</dbReference>
<reference evidence="3 4" key="1">
    <citation type="submission" date="2019-03" db="EMBL/GenBank/DDBJ databases">
        <title>Genomic Encyclopedia of Type Strains, Phase IV (KMG-IV): sequencing the most valuable type-strain genomes for metagenomic binning, comparative biology and taxonomic classification.</title>
        <authorList>
            <person name="Goeker M."/>
        </authorList>
    </citation>
    <scope>NUCLEOTIDE SEQUENCE [LARGE SCALE GENOMIC DNA]</scope>
    <source>
        <strain evidence="3 4">DSM 26377</strain>
    </source>
</reference>